<feature type="region of interest" description="Disordered" evidence="1">
    <location>
        <begin position="1"/>
        <end position="29"/>
    </location>
</feature>
<evidence type="ECO:0000256" key="1">
    <source>
        <dbReference type="SAM" id="MobiDB-lite"/>
    </source>
</evidence>
<name>A0AAD9WB42_9HELO</name>
<accession>A0AAD9WB42</accession>
<feature type="compositionally biased region" description="Polar residues" evidence="1">
    <location>
        <begin position="171"/>
        <end position="185"/>
    </location>
</feature>
<reference evidence="2" key="1">
    <citation type="submission" date="2023-06" db="EMBL/GenBank/DDBJ databases">
        <title>Draft genome of Marssonina rosae.</title>
        <authorList>
            <person name="Cheng Q."/>
        </authorList>
    </citation>
    <scope>NUCLEOTIDE SEQUENCE</scope>
    <source>
        <strain evidence="2">R4</strain>
    </source>
</reference>
<evidence type="ECO:0000313" key="2">
    <source>
        <dbReference type="EMBL" id="KAK2624930.1"/>
    </source>
</evidence>
<keyword evidence="3" id="KW-1185">Reference proteome</keyword>
<evidence type="ECO:0000313" key="3">
    <source>
        <dbReference type="Proteomes" id="UP001285354"/>
    </source>
</evidence>
<gene>
    <name evidence="2" type="ORF">QTJ16_005299</name>
</gene>
<protein>
    <submittedName>
        <fullName evidence="2">Uncharacterized protein</fullName>
    </submittedName>
</protein>
<dbReference type="Proteomes" id="UP001285354">
    <property type="component" value="Unassembled WGS sequence"/>
</dbReference>
<dbReference type="EMBL" id="JAUBYV010000008">
    <property type="protein sequence ID" value="KAK2624930.1"/>
    <property type="molecule type" value="Genomic_DNA"/>
</dbReference>
<organism evidence="2 3">
    <name type="scientific">Diplocarpon rosae</name>
    <dbReference type="NCBI Taxonomy" id="946125"/>
    <lineage>
        <taxon>Eukaryota</taxon>
        <taxon>Fungi</taxon>
        <taxon>Dikarya</taxon>
        <taxon>Ascomycota</taxon>
        <taxon>Pezizomycotina</taxon>
        <taxon>Leotiomycetes</taxon>
        <taxon>Helotiales</taxon>
        <taxon>Drepanopezizaceae</taxon>
        <taxon>Diplocarpon</taxon>
    </lineage>
</organism>
<feature type="region of interest" description="Disordered" evidence="1">
    <location>
        <begin position="149"/>
        <end position="185"/>
    </location>
</feature>
<dbReference type="AlphaFoldDB" id="A0AAD9WB42"/>
<feature type="compositionally biased region" description="Low complexity" evidence="1">
    <location>
        <begin position="1"/>
        <end position="16"/>
    </location>
</feature>
<proteinExistence type="predicted"/>
<sequence>MDVPLSPSLSEPSAAPDETQAPLPSIRESLPGYGISIETAEEWKCRYNRQEVRVMGDEEFWELGADIAKESNPAEIQPRLKSSIDQISTRLHDDFEHASYEMLLPGHRLALTEDKKFAFISSLSQDIMIRSIHAFMAYRLPHLIKPAQESKAQLQKQMKAGPVQRRKPKAQKQNNQSCGQSQPLT</sequence>
<comment type="caution">
    <text evidence="2">The sequence shown here is derived from an EMBL/GenBank/DDBJ whole genome shotgun (WGS) entry which is preliminary data.</text>
</comment>